<dbReference type="EMBL" id="CANTFM010001330">
    <property type="protein sequence ID" value="CAI5738355.1"/>
    <property type="molecule type" value="Genomic_DNA"/>
</dbReference>
<reference evidence="1" key="1">
    <citation type="submission" date="2022-12" db="EMBL/GenBank/DDBJ databases">
        <authorList>
            <person name="Webb A."/>
        </authorList>
    </citation>
    <scope>NUCLEOTIDE SEQUENCE</scope>
    <source>
        <strain evidence="1">Pd1</strain>
    </source>
</reference>
<dbReference type="Proteomes" id="UP001162029">
    <property type="component" value="Unassembled WGS sequence"/>
</dbReference>
<comment type="caution">
    <text evidence="1">The sequence shown here is derived from an EMBL/GenBank/DDBJ whole genome shotgun (WGS) entry which is preliminary data.</text>
</comment>
<organism evidence="1 2">
    <name type="scientific">Peronospora destructor</name>
    <dbReference type="NCBI Taxonomy" id="86335"/>
    <lineage>
        <taxon>Eukaryota</taxon>
        <taxon>Sar</taxon>
        <taxon>Stramenopiles</taxon>
        <taxon>Oomycota</taxon>
        <taxon>Peronosporomycetes</taxon>
        <taxon>Peronosporales</taxon>
        <taxon>Peronosporaceae</taxon>
        <taxon>Peronospora</taxon>
    </lineage>
</organism>
<evidence type="ECO:0000313" key="2">
    <source>
        <dbReference type="Proteomes" id="UP001162029"/>
    </source>
</evidence>
<protein>
    <submittedName>
        <fullName evidence="1">Uncharacterized protein</fullName>
    </submittedName>
</protein>
<proteinExistence type="predicted"/>
<accession>A0AAV0URT8</accession>
<keyword evidence="2" id="KW-1185">Reference proteome</keyword>
<dbReference type="AlphaFoldDB" id="A0AAV0URT8"/>
<evidence type="ECO:0000313" key="1">
    <source>
        <dbReference type="EMBL" id="CAI5738355.1"/>
    </source>
</evidence>
<gene>
    <name evidence="1" type="ORF">PDE001_LOCUS6884</name>
</gene>
<sequence length="175" mass="19048">MVTIVECALRTFCTVARISAVFAKAHISISTCVSVTQPGLLVLARCNSIFSRKLAPTKQHSLSLAEIKSLQRVGAIGVTDHFAVLDNGTGGVQFGVTFPPGRVGNLSLICPRSGAEFLYFFEIDVCYSRDKMTFKWFGHTESTSYQIGNTRALLRQRNKMVGEFQSMGGPPTHAG</sequence>
<name>A0AAV0URT8_9STRA</name>